<dbReference type="EMBL" id="KV427608">
    <property type="protein sequence ID" value="KZT10681.1"/>
    <property type="molecule type" value="Genomic_DNA"/>
</dbReference>
<evidence type="ECO:0000313" key="2">
    <source>
        <dbReference type="EMBL" id="KZT10681.1"/>
    </source>
</evidence>
<sequence length="289" mass="31426">MRSLGLFLACGATSSLAASLHYTPTGGLDTSGSLPVYELLSDFDYQCLNLAIYQELIELDLFHNGLARYSDQDFEDDGLTAEDQALIEIMADQEVGYATIISNMLGPLLSQVTRFGEAGTYNLLERLNSRAATQLALEATTTEVRQQMVLRHFEGVFPMPDNRAQWQNFPALNISNNPNVSEVTGWAMPAITQNHSACMARKSVGPINSYITATTAGEPKYVAWIMHGNSGQTMQPGGMIYGDHSFPTYPTYNGTLFVVVTDDDPAVTPANISYSNQHVVAGPAAYYAG</sequence>
<dbReference type="RefSeq" id="XP_040768421.1">
    <property type="nucleotide sequence ID" value="XM_040910518.1"/>
</dbReference>
<dbReference type="STRING" id="1314785.A0A165GQW5"/>
<name>A0A165GQW5_9APHY</name>
<evidence type="ECO:0000313" key="3">
    <source>
        <dbReference type="Proteomes" id="UP000076871"/>
    </source>
</evidence>
<protein>
    <submittedName>
        <fullName evidence="2">Uncharacterized protein</fullName>
    </submittedName>
</protein>
<keyword evidence="3" id="KW-1185">Reference proteome</keyword>
<accession>A0A165GQW5</accession>
<dbReference type="InterPro" id="IPR039254">
    <property type="entry name" value="Rds1"/>
</dbReference>
<gene>
    <name evidence="2" type="ORF">LAESUDRAFT_734493</name>
</gene>
<keyword evidence="1" id="KW-0732">Signal</keyword>
<dbReference type="GeneID" id="63827547"/>
<evidence type="ECO:0000256" key="1">
    <source>
        <dbReference type="SAM" id="SignalP"/>
    </source>
</evidence>
<reference evidence="2 3" key="1">
    <citation type="journal article" date="2016" name="Mol. Biol. Evol.">
        <title>Comparative Genomics of Early-Diverging Mushroom-Forming Fungi Provides Insights into the Origins of Lignocellulose Decay Capabilities.</title>
        <authorList>
            <person name="Nagy L.G."/>
            <person name="Riley R."/>
            <person name="Tritt A."/>
            <person name="Adam C."/>
            <person name="Daum C."/>
            <person name="Floudas D."/>
            <person name="Sun H."/>
            <person name="Yadav J.S."/>
            <person name="Pangilinan J."/>
            <person name="Larsson K.H."/>
            <person name="Matsuura K."/>
            <person name="Barry K."/>
            <person name="Labutti K."/>
            <person name="Kuo R."/>
            <person name="Ohm R.A."/>
            <person name="Bhattacharya S.S."/>
            <person name="Shirouzu T."/>
            <person name="Yoshinaga Y."/>
            <person name="Martin F.M."/>
            <person name="Grigoriev I.V."/>
            <person name="Hibbett D.S."/>
        </authorList>
    </citation>
    <scope>NUCLEOTIDE SEQUENCE [LARGE SCALE GENOMIC DNA]</scope>
    <source>
        <strain evidence="2 3">93-53</strain>
    </source>
</reference>
<dbReference type="InParanoid" id="A0A165GQW5"/>
<feature type="chain" id="PRO_5007858321" evidence="1">
    <location>
        <begin position="18"/>
        <end position="289"/>
    </location>
</feature>
<organism evidence="2 3">
    <name type="scientific">Laetiporus sulphureus 93-53</name>
    <dbReference type="NCBI Taxonomy" id="1314785"/>
    <lineage>
        <taxon>Eukaryota</taxon>
        <taxon>Fungi</taxon>
        <taxon>Dikarya</taxon>
        <taxon>Basidiomycota</taxon>
        <taxon>Agaricomycotina</taxon>
        <taxon>Agaricomycetes</taxon>
        <taxon>Polyporales</taxon>
        <taxon>Laetiporus</taxon>
    </lineage>
</organism>
<dbReference type="PANTHER" id="PTHR38705">
    <property type="entry name" value="PROTEIN RDS1"/>
    <property type="match status" value="1"/>
</dbReference>
<dbReference type="OrthoDB" id="2098436at2759"/>
<dbReference type="Pfam" id="PF13668">
    <property type="entry name" value="Ferritin_2"/>
    <property type="match status" value="1"/>
</dbReference>
<feature type="signal peptide" evidence="1">
    <location>
        <begin position="1"/>
        <end position="17"/>
    </location>
</feature>
<dbReference type="PANTHER" id="PTHR38705:SF1">
    <property type="entry name" value="PROTEIN RDS1"/>
    <property type="match status" value="1"/>
</dbReference>
<proteinExistence type="predicted"/>
<dbReference type="AlphaFoldDB" id="A0A165GQW5"/>
<dbReference type="Proteomes" id="UP000076871">
    <property type="component" value="Unassembled WGS sequence"/>
</dbReference>